<dbReference type="InterPro" id="IPR041588">
    <property type="entry name" value="Integrase_H2C2"/>
</dbReference>
<dbReference type="AlphaFoldDB" id="A0AAD1REG1"/>
<dbReference type="Proteomes" id="UP001295444">
    <property type="component" value="Chromosome 02"/>
</dbReference>
<reference evidence="5" key="1">
    <citation type="submission" date="2022-03" db="EMBL/GenBank/DDBJ databases">
        <authorList>
            <person name="Alioto T."/>
            <person name="Alioto T."/>
            <person name="Gomez Garrido J."/>
        </authorList>
    </citation>
    <scope>NUCLEOTIDE SEQUENCE</scope>
</reference>
<dbReference type="PANTHER" id="PTHR37984:SF12">
    <property type="entry name" value="RIBONUCLEASE H"/>
    <property type="match status" value="1"/>
</dbReference>
<feature type="non-terminal residue" evidence="5">
    <location>
        <position position="1"/>
    </location>
</feature>
<evidence type="ECO:0000259" key="4">
    <source>
        <dbReference type="Pfam" id="PF17921"/>
    </source>
</evidence>
<keyword evidence="6" id="KW-1185">Reference proteome</keyword>
<organism evidence="5 6">
    <name type="scientific">Pelobates cultripes</name>
    <name type="common">Western spadefoot toad</name>
    <dbReference type="NCBI Taxonomy" id="61616"/>
    <lineage>
        <taxon>Eukaryota</taxon>
        <taxon>Metazoa</taxon>
        <taxon>Chordata</taxon>
        <taxon>Craniata</taxon>
        <taxon>Vertebrata</taxon>
        <taxon>Euteleostomi</taxon>
        <taxon>Amphibia</taxon>
        <taxon>Batrachia</taxon>
        <taxon>Anura</taxon>
        <taxon>Pelobatoidea</taxon>
        <taxon>Pelobatidae</taxon>
        <taxon>Pelobates</taxon>
    </lineage>
</organism>
<sequence>KGCIVQALLSCCLKLEGIVKIKEDEMAELNSVINMKSEKLNNKIVDLRVHAVTTGEALIEKAKMCEELTVENERLNGKILEMQKELDECRHATNMAFNKMAESMAPSRIGDTGYKPIYPWEDLKQKSVTNLPAAPTTTTTVLNPDNSGEIQLVTKQLKPQEMDAIVREIGVKEMYSLTTSDMERVLQRVVGNGLWVRIVQTCGQQRRTRDMLKEILRALYGITSNVSLSGKIKQLKQESPYELSARISTVMEQFGVSNPGFEEGGLVHRSMFLDALEEDIKDEILSKPLRGNRFQHIGNSRGENESGSEKKAKSDTFVKPWVPFHEIKDERDRLKEELNKIGEERCIQKGNERCLRMNVDQVQAHRKETVEHHHNNKVDKLAKEAAEAALEWPLLTAMTSIPVAAITRAQAKETKERTGELAKLQEQDEEIGALRKSCEAGPIVYEGQELYLKEGLLVTDWKDFPVWFAPKGVRKDILTWIHGSPVGGHPKLQLASERLDHVAWWPQSIVHMEDHIQSCLECARHDPTNRKRRGALMRQVERMNRTVKDALKKVVNSQGTDWDEKLPFVLSTIRSRVCRSTGFAPYEALLGRTMRTWEHLLNPLPPALDTVALSEAWVGNLKEHILTVHKSLCATDECTHKATQKWFNAKGDITEHQIGDRVMLQDFSPHHPFPKPKWKGPYFVLDKIGPSVYLLDVGDENFRWTHACQIKAFRGKNDVPS</sequence>
<evidence type="ECO:0000313" key="6">
    <source>
        <dbReference type="Proteomes" id="UP001295444"/>
    </source>
</evidence>
<evidence type="ECO:0000313" key="5">
    <source>
        <dbReference type="EMBL" id="CAH2250620.1"/>
    </source>
</evidence>
<gene>
    <name evidence="5" type="ORF">PECUL_23A010951</name>
</gene>
<evidence type="ECO:0000256" key="3">
    <source>
        <dbReference type="SAM" id="MobiDB-lite"/>
    </source>
</evidence>
<dbReference type="Gene3D" id="3.30.420.10">
    <property type="entry name" value="Ribonuclease H-like superfamily/Ribonuclease H"/>
    <property type="match status" value="1"/>
</dbReference>
<dbReference type="EMBL" id="OW240913">
    <property type="protein sequence ID" value="CAH2250620.1"/>
    <property type="molecule type" value="Genomic_DNA"/>
</dbReference>
<dbReference type="Gene3D" id="2.30.30.850">
    <property type="match status" value="1"/>
</dbReference>
<evidence type="ECO:0000256" key="1">
    <source>
        <dbReference type="ARBA" id="ARBA00039658"/>
    </source>
</evidence>
<dbReference type="GO" id="GO:0003676">
    <property type="term" value="F:nucleic acid binding"/>
    <property type="evidence" value="ECO:0007669"/>
    <property type="project" value="InterPro"/>
</dbReference>
<proteinExistence type="predicted"/>
<dbReference type="SUPFAM" id="SSF53098">
    <property type="entry name" value="Ribonuclease H-like"/>
    <property type="match status" value="1"/>
</dbReference>
<keyword evidence="2" id="KW-0175">Coiled coil</keyword>
<dbReference type="InterPro" id="IPR012337">
    <property type="entry name" value="RNaseH-like_sf"/>
</dbReference>
<feature type="region of interest" description="Disordered" evidence="3">
    <location>
        <begin position="294"/>
        <end position="313"/>
    </location>
</feature>
<dbReference type="InterPro" id="IPR050951">
    <property type="entry name" value="Retrovirus_Pol_polyprotein"/>
</dbReference>
<accession>A0AAD1REG1</accession>
<dbReference type="Pfam" id="PF17921">
    <property type="entry name" value="Integrase_H2C2"/>
    <property type="match status" value="1"/>
</dbReference>
<feature type="coiled-coil region" evidence="2">
    <location>
        <begin position="65"/>
        <end position="92"/>
    </location>
</feature>
<dbReference type="PANTHER" id="PTHR37984">
    <property type="entry name" value="PROTEIN CBG26694"/>
    <property type="match status" value="1"/>
</dbReference>
<dbReference type="InterPro" id="IPR036397">
    <property type="entry name" value="RNaseH_sf"/>
</dbReference>
<dbReference type="Gene3D" id="1.10.340.70">
    <property type="match status" value="1"/>
</dbReference>
<evidence type="ECO:0000256" key="2">
    <source>
        <dbReference type="SAM" id="Coils"/>
    </source>
</evidence>
<protein>
    <recommendedName>
        <fullName evidence="1">Gypsy retrotransposon integrase-like protein 1</fullName>
    </recommendedName>
</protein>
<name>A0AAD1REG1_PELCU</name>
<feature type="compositionally biased region" description="Basic and acidic residues" evidence="3">
    <location>
        <begin position="302"/>
        <end position="313"/>
    </location>
</feature>
<feature type="domain" description="Integrase zinc-binding" evidence="4">
    <location>
        <begin position="470"/>
        <end position="527"/>
    </location>
</feature>